<name>A0A7R8ZSP5_9CRUS</name>
<accession>A0A7R8ZSP5</accession>
<dbReference type="AlphaFoldDB" id="A0A7R8ZSP5"/>
<evidence type="ECO:0000313" key="2">
    <source>
        <dbReference type="EMBL" id="CAD7230519.1"/>
    </source>
</evidence>
<feature type="compositionally biased region" description="Basic and acidic residues" evidence="1">
    <location>
        <begin position="467"/>
        <end position="490"/>
    </location>
</feature>
<proteinExistence type="predicted"/>
<reference evidence="2" key="1">
    <citation type="submission" date="2020-11" db="EMBL/GenBank/DDBJ databases">
        <authorList>
            <person name="Tran Van P."/>
        </authorList>
    </citation>
    <scope>NUCLEOTIDE SEQUENCE</scope>
</reference>
<protein>
    <submittedName>
        <fullName evidence="2">Uncharacterized protein</fullName>
    </submittedName>
</protein>
<organism evidence="2">
    <name type="scientific">Cyprideis torosa</name>
    <dbReference type="NCBI Taxonomy" id="163714"/>
    <lineage>
        <taxon>Eukaryota</taxon>
        <taxon>Metazoa</taxon>
        <taxon>Ecdysozoa</taxon>
        <taxon>Arthropoda</taxon>
        <taxon>Crustacea</taxon>
        <taxon>Oligostraca</taxon>
        <taxon>Ostracoda</taxon>
        <taxon>Podocopa</taxon>
        <taxon>Podocopida</taxon>
        <taxon>Cytherocopina</taxon>
        <taxon>Cytheroidea</taxon>
        <taxon>Cytherideidae</taxon>
        <taxon>Cyprideis</taxon>
    </lineage>
</organism>
<dbReference type="EMBL" id="OB662747">
    <property type="protein sequence ID" value="CAD7230519.1"/>
    <property type="molecule type" value="Genomic_DNA"/>
</dbReference>
<feature type="region of interest" description="Disordered" evidence="1">
    <location>
        <begin position="465"/>
        <end position="492"/>
    </location>
</feature>
<sequence>MFWFAVLCCLSLLIHGTSVFLPFVLLLRMCLAQYLSWKLGRRAFPTCGFARALICGYSPHCKRVDCHACIHFFLKTKGATRDAILAALNRSHDLSPWPRKFRCYLKLFWGFSFWIEDPKFSFDERVQDYPGTMENSLNIPHFHPPDTANMWTFLICFDGVVLRLNHSLMDGISAFKFIAATIVEKTGEPLEIGPAPKDNPPFWIRFCSYLFQFAPSLENQLRFDKNQWMVSHPRSGKVSYAATQPFPVQRIKKIGAGFRKATVSEIFTAAIVTTILSLTKDLRKSTLSYCLPQAFYDRAQYKDIKVNHHLRNSSCGYRIWVTPQEKNVVQVLWDTRKEFNKFKTDPLRFSLIYGFSQCNYAPLPKFLFVMTSTAVISSVPGITRRCKIQGGNDIEAVQPHCHLPCNGPPLIFHFTNYAGSITLTLSADTEVLETVQCTADEILRLVSENIDKLEEQSQEPMSFTLYDGDRAKRPPLSSKHESRVEKKVSRPGDGTPVFRLTVIPVGAETAVAEVQPQDGRFLVLAERLLGFDARVESVEFILTFEDVGPVQSHELHEVE</sequence>
<gene>
    <name evidence="2" type="ORF">CTOB1V02_LOCUS8377</name>
</gene>
<evidence type="ECO:0000256" key="1">
    <source>
        <dbReference type="SAM" id="MobiDB-lite"/>
    </source>
</evidence>